<proteinExistence type="predicted"/>
<name>A0A7J6AEN2_AMEME</name>
<sequence length="71" mass="7842">MPVPAMKVDPKSLGTVQIMNIIVIRMMCNQRYGLSIILSALLLVFSLLEICVSIWTFVLTLKARGSTEATT</sequence>
<comment type="caution">
    <text evidence="2">The sequence shown here is derived from an EMBL/GenBank/DDBJ whole genome shotgun (WGS) entry which is preliminary data.</text>
</comment>
<dbReference type="Proteomes" id="UP000593565">
    <property type="component" value="Unassembled WGS sequence"/>
</dbReference>
<protein>
    <submittedName>
        <fullName evidence="2">Uncharacterized protein</fullName>
    </submittedName>
</protein>
<dbReference type="AlphaFoldDB" id="A0A7J6AEN2"/>
<evidence type="ECO:0000313" key="3">
    <source>
        <dbReference type="Proteomes" id="UP000593565"/>
    </source>
</evidence>
<evidence type="ECO:0000256" key="1">
    <source>
        <dbReference type="SAM" id="Phobius"/>
    </source>
</evidence>
<dbReference type="EMBL" id="JAAGNN010000014">
    <property type="protein sequence ID" value="KAF4080271.1"/>
    <property type="molecule type" value="Genomic_DNA"/>
</dbReference>
<keyword evidence="1" id="KW-0472">Membrane</keyword>
<keyword evidence="1" id="KW-0812">Transmembrane</keyword>
<gene>
    <name evidence="2" type="ORF">AMELA_G00168500</name>
</gene>
<feature type="transmembrane region" description="Helical" evidence="1">
    <location>
        <begin position="32"/>
        <end position="58"/>
    </location>
</feature>
<accession>A0A7J6AEN2</accession>
<keyword evidence="1" id="KW-1133">Transmembrane helix</keyword>
<organism evidence="2 3">
    <name type="scientific">Ameiurus melas</name>
    <name type="common">Black bullhead</name>
    <name type="synonym">Silurus melas</name>
    <dbReference type="NCBI Taxonomy" id="219545"/>
    <lineage>
        <taxon>Eukaryota</taxon>
        <taxon>Metazoa</taxon>
        <taxon>Chordata</taxon>
        <taxon>Craniata</taxon>
        <taxon>Vertebrata</taxon>
        <taxon>Euteleostomi</taxon>
        <taxon>Actinopterygii</taxon>
        <taxon>Neopterygii</taxon>
        <taxon>Teleostei</taxon>
        <taxon>Ostariophysi</taxon>
        <taxon>Siluriformes</taxon>
        <taxon>Ictaluridae</taxon>
        <taxon>Ameiurus</taxon>
    </lineage>
</organism>
<keyword evidence="3" id="KW-1185">Reference proteome</keyword>
<reference evidence="2 3" key="1">
    <citation type="submission" date="2020-02" db="EMBL/GenBank/DDBJ databases">
        <title>A chromosome-scale genome assembly of the black bullhead catfish (Ameiurus melas).</title>
        <authorList>
            <person name="Wen M."/>
            <person name="Zham M."/>
            <person name="Cabau C."/>
            <person name="Klopp C."/>
            <person name="Donnadieu C."/>
            <person name="Roques C."/>
            <person name="Bouchez O."/>
            <person name="Lampietro C."/>
            <person name="Jouanno E."/>
            <person name="Herpin A."/>
            <person name="Louis A."/>
            <person name="Berthelot C."/>
            <person name="Parey E."/>
            <person name="Roest-Crollius H."/>
            <person name="Braasch I."/>
            <person name="Postlethwait J."/>
            <person name="Robinson-Rechavi M."/>
            <person name="Echchiki A."/>
            <person name="Begum T."/>
            <person name="Montfort J."/>
            <person name="Schartl M."/>
            <person name="Bobe J."/>
            <person name="Guiguen Y."/>
        </authorList>
    </citation>
    <scope>NUCLEOTIDE SEQUENCE [LARGE SCALE GENOMIC DNA]</scope>
    <source>
        <strain evidence="2">M_S1</strain>
        <tissue evidence="2">Blood</tissue>
    </source>
</reference>
<evidence type="ECO:0000313" key="2">
    <source>
        <dbReference type="EMBL" id="KAF4080271.1"/>
    </source>
</evidence>